<proteinExistence type="predicted"/>
<dbReference type="EMBL" id="GBXM01090614">
    <property type="protein sequence ID" value="JAH17963.1"/>
    <property type="molecule type" value="Transcribed_RNA"/>
</dbReference>
<dbReference type="AlphaFoldDB" id="A0A0E9QPA3"/>
<accession>A0A0E9QPA3</accession>
<organism evidence="1">
    <name type="scientific">Anguilla anguilla</name>
    <name type="common">European freshwater eel</name>
    <name type="synonym">Muraena anguilla</name>
    <dbReference type="NCBI Taxonomy" id="7936"/>
    <lineage>
        <taxon>Eukaryota</taxon>
        <taxon>Metazoa</taxon>
        <taxon>Chordata</taxon>
        <taxon>Craniata</taxon>
        <taxon>Vertebrata</taxon>
        <taxon>Euteleostomi</taxon>
        <taxon>Actinopterygii</taxon>
        <taxon>Neopterygii</taxon>
        <taxon>Teleostei</taxon>
        <taxon>Anguilliformes</taxon>
        <taxon>Anguillidae</taxon>
        <taxon>Anguilla</taxon>
    </lineage>
</organism>
<evidence type="ECO:0000313" key="1">
    <source>
        <dbReference type="EMBL" id="JAH17963.1"/>
    </source>
</evidence>
<protein>
    <submittedName>
        <fullName evidence="1">Uncharacterized protein</fullName>
    </submittedName>
</protein>
<reference evidence="1" key="2">
    <citation type="journal article" date="2015" name="Fish Shellfish Immunol.">
        <title>Early steps in the European eel (Anguilla anguilla)-Vibrio vulnificus interaction in the gills: Role of the RtxA13 toxin.</title>
        <authorList>
            <person name="Callol A."/>
            <person name="Pajuelo D."/>
            <person name="Ebbesson L."/>
            <person name="Teles M."/>
            <person name="MacKenzie S."/>
            <person name="Amaro C."/>
        </authorList>
    </citation>
    <scope>NUCLEOTIDE SEQUENCE</scope>
</reference>
<sequence length="20" mass="2618">MRSDNPERKWQVLEWELMRN</sequence>
<name>A0A0E9QPA3_ANGAN</name>
<reference evidence="1" key="1">
    <citation type="submission" date="2014-11" db="EMBL/GenBank/DDBJ databases">
        <authorList>
            <person name="Amaro Gonzalez C."/>
        </authorList>
    </citation>
    <scope>NUCLEOTIDE SEQUENCE</scope>
</reference>